<evidence type="ECO:0000313" key="5">
    <source>
        <dbReference type="Proteomes" id="UP001497497"/>
    </source>
</evidence>
<evidence type="ECO:0000256" key="1">
    <source>
        <dbReference type="ARBA" id="ARBA00004613"/>
    </source>
</evidence>
<dbReference type="InterPro" id="IPR050439">
    <property type="entry name" value="ADAMTS_ADAMTS-like"/>
</dbReference>
<dbReference type="Pfam" id="PF00090">
    <property type="entry name" value="TSP_1"/>
    <property type="match status" value="1"/>
</dbReference>
<dbReference type="SMART" id="SM00209">
    <property type="entry name" value="TSP1"/>
    <property type="match status" value="1"/>
</dbReference>
<keyword evidence="3" id="KW-1015">Disulfide bond</keyword>
<sequence length="73" mass="8183">PVHGNWSTWSEWSDCVTRYGGCGSGVSSRHRYCDNPRPDPQGNNCDGGHEETKPCNTSCRGRTFRKAFDSFLN</sequence>
<dbReference type="InterPro" id="IPR036383">
    <property type="entry name" value="TSP1_rpt_sf"/>
</dbReference>
<dbReference type="AlphaFoldDB" id="A0AAV2I3B5"/>
<dbReference type="Proteomes" id="UP001497497">
    <property type="component" value="Unassembled WGS sequence"/>
</dbReference>
<feature type="non-terminal residue" evidence="4">
    <location>
        <position position="1"/>
    </location>
</feature>
<dbReference type="Gene3D" id="2.20.100.10">
    <property type="entry name" value="Thrombospondin type-1 (TSP1) repeat"/>
    <property type="match status" value="1"/>
</dbReference>
<dbReference type="InterPro" id="IPR000884">
    <property type="entry name" value="TSP1_rpt"/>
</dbReference>
<dbReference type="GO" id="GO:0031012">
    <property type="term" value="C:extracellular matrix"/>
    <property type="evidence" value="ECO:0007669"/>
    <property type="project" value="TreeGrafter"/>
</dbReference>
<comment type="caution">
    <text evidence="4">The sequence shown here is derived from an EMBL/GenBank/DDBJ whole genome shotgun (WGS) entry which is preliminary data.</text>
</comment>
<dbReference type="GO" id="GO:0030198">
    <property type="term" value="P:extracellular matrix organization"/>
    <property type="evidence" value="ECO:0007669"/>
    <property type="project" value="TreeGrafter"/>
</dbReference>
<dbReference type="PANTHER" id="PTHR13723:SF200">
    <property type="entry name" value="ADAM METALLOPEPTIDASE WITH THROMBOSPONDIN TYPE 1 MOTIF B, ISOFORM B"/>
    <property type="match status" value="1"/>
</dbReference>
<comment type="subcellular location">
    <subcellularLocation>
        <location evidence="1">Secreted</location>
    </subcellularLocation>
</comment>
<evidence type="ECO:0000313" key="4">
    <source>
        <dbReference type="EMBL" id="CAL1539115.1"/>
    </source>
</evidence>
<evidence type="ECO:0000256" key="2">
    <source>
        <dbReference type="ARBA" id="ARBA00022525"/>
    </source>
</evidence>
<gene>
    <name evidence="4" type="ORF">GSLYS_00012936001</name>
</gene>
<dbReference type="EMBL" id="CAXITT010000327">
    <property type="protein sequence ID" value="CAL1539115.1"/>
    <property type="molecule type" value="Genomic_DNA"/>
</dbReference>
<accession>A0AAV2I3B5</accession>
<name>A0AAV2I3B5_LYMST</name>
<dbReference type="FunFam" id="2.20.100.10:FF:000001">
    <property type="entry name" value="semaphorin-5A isoform X1"/>
    <property type="match status" value="1"/>
</dbReference>
<dbReference type="SUPFAM" id="SSF82895">
    <property type="entry name" value="TSP-1 type 1 repeat"/>
    <property type="match status" value="1"/>
</dbReference>
<protein>
    <submittedName>
        <fullName evidence="4">Uncharacterized protein</fullName>
    </submittedName>
</protein>
<dbReference type="PRINTS" id="PR01705">
    <property type="entry name" value="TSP1REPEAT"/>
</dbReference>
<keyword evidence="2" id="KW-0964">Secreted</keyword>
<keyword evidence="5" id="KW-1185">Reference proteome</keyword>
<dbReference type="PROSITE" id="PS50092">
    <property type="entry name" value="TSP1"/>
    <property type="match status" value="1"/>
</dbReference>
<dbReference type="PANTHER" id="PTHR13723">
    <property type="entry name" value="ADAMTS A DISINTEGRIN AND METALLOPROTEASE WITH THROMBOSPONDIN MOTIFS PROTEASE"/>
    <property type="match status" value="1"/>
</dbReference>
<dbReference type="GO" id="GO:0006508">
    <property type="term" value="P:proteolysis"/>
    <property type="evidence" value="ECO:0007669"/>
    <property type="project" value="TreeGrafter"/>
</dbReference>
<evidence type="ECO:0000256" key="3">
    <source>
        <dbReference type="ARBA" id="ARBA00023157"/>
    </source>
</evidence>
<reference evidence="4 5" key="1">
    <citation type="submission" date="2024-04" db="EMBL/GenBank/DDBJ databases">
        <authorList>
            <consortium name="Genoscope - CEA"/>
            <person name="William W."/>
        </authorList>
    </citation>
    <scope>NUCLEOTIDE SEQUENCE [LARGE SCALE GENOMIC DNA]</scope>
</reference>
<dbReference type="GO" id="GO:0005576">
    <property type="term" value="C:extracellular region"/>
    <property type="evidence" value="ECO:0007669"/>
    <property type="project" value="UniProtKB-SubCell"/>
</dbReference>
<proteinExistence type="predicted"/>
<organism evidence="4 5">
    <name type="scientific">Lymnaea stagnalis</name>
    <name type="common">Great pond snail</name>
    <name type="synonym">Helix stagnalis</name>
    <dbReference type="NCBI Taxonomy" id="6523"/>
    <lineage>
        <taxon>Eukaryota</taxon>
        <taxon>Metazoa</taxon>
        <taxon>Spiralia</taxon>
        <taxon>Lophotrochozoa</taxon>
        <taxon>Mollusca</taxon>
        <taxon>Gastropoda</taxon>
        <taxon>Heterobranchia</taxon>
        <taxon>Euthyneura</taxon>
        <taxon>Panpulmonata</taxon>
        <taxon>Hygrophila</taxon>
        <taxon>Lymnaeoidea</taxon>
        <taxon>Lymnaeidae</taxon>
        <taxon>Lymnaea</taxon>
    </lineage>
</organism>
<dbReference type="GO" id="GO:0004222">
    <property type="term" value="F:metalloendopeptidase activity"/>
    <property type="evidence" value="ECO:0007669"/>
    <property type="project" value="TreeGrafter"/>
</dbReference>